<dbReference type="AlphaFoldDB" id="A0A9N8ELI2"/>
<dbReference type="Proteomes" id="UP001153069">
    <property type="component" value="Unassembled WGS sequence"/>
</dbReference>
<name>A0A9N8ELI2_9STRA</name>
<evidence type="ECO:0000313" key="2">
    <source>
        <dbReference type="Proteomes" id="UP001153069"/>
    </source>
</evidence>
<proteinExistence type="predicted"/>
<organism evidence="1 2">
    <name type="scientific">Seminavis robusta</name>
    <dbReference type="NCBI Taxonomy" id="568900"/>
    <lineage>
        <taxon>Eukaryota</taxon>
        <taxon>Sar</taxon>
        <taxon>Stramenopiles</taxon>
        <taxon>Ochrophyta</taxon>
        <taxon>Bacillariophyta</taxon>
        <taxon>Bacillariophyceae</taxon>
        <taxon>Bacillariophycidae</taxon>
        <taxon>Naviculales</taxon>
        <taxon>Naviculaceae</taxon>
        <taxon>Seminavis</taxon>
    </lineage>
</organism>
<reference evidence="1" key="1">
    <citation type="submission" date="2020-06" db="EMBL/GenBank/DDBJ databases">
        <authorList>
            <consortium name="Plant Systems Biology data submission"/>
        </authorList>
    </citation>
    <scope>NUCLEOTIDE SEQUENCE</scope>
    <source>
        <strain evidence="1">D6</strain>
    </source>
</reference>
<protein>
    <submittedName>
        <fullName evidence="1">Uncharacterized protein</fullName>
    </submittedName>
</protein>
<dbReference type="EMBL" id="CAICTM010001281">
    <property type="protein sequence ID" value="CAB9522249.1"/>
    <property type="molecule type" value="Genomic_DNA"/>
</dbReference>
<keyword evidence="2" id="KW-1185">Reference proteome</keyword>
<sequence>MASSTTTNASSEEMAPSKFKELSAEWKYQATQTLAYAKQLGVDAKKFPGKVGTELKDTWTKLGKDTELLREKIEKNYKQVKANQADGDAALQQEYDEADQFYHELVGKDGVVPQIDQAIQESGETINTDNNNNKQE</sequence>
<gene>
    <name evidence="1" type="ORF">SEMRO_1283_G259120.1</name>
</gene>
<evidence type="ECO:0000313" key="1">
    <source>
        <dbReference type="EMBL" id="CAB9522249.1"/>
    </source>
</evidence>
<dbReference type="SUPFAM" id="SSF47162">
    <property type="entry name" value="Apolipoprotein"/>
    <property type="match status" value="1"/>
</dbReference>
<accession>A0A9N8ELI2</accession>
<comment type="caution">
    <text evidence="1">The sequence shown here is derived from an EMBL/GenBank/DDBJ whole genome shotgun (WGS) entry which is preliminary data.</text>
</comment>